<evidence type="ECO:0000313" key="3">
    <source>
        <dbReference type="Proteomes" id="UP001610818"/>
    </source>
</evidence>
<dbReference type="Proteomes" id="UP001610818">
    <property type="component" value="Unassembled WGS sequence"/>
</dbReference>
<dbReference type="EMBL" id="JBIRGQ010000001">
    <property type="protein sequence ID" value="MFH8544599.1"/>
    <property type="molecule type" value="Genomic_DNA"/>
</dbReference>
<feature type="transmembrane region" description="Helical" evidence="1">
    <location>
        <begin position="82"/>
        <end position="105"/>
    </location>
</feature>
<feature type="transmembrane region" description="Helical" evidence="1">
    <location>
        <begin position="133"/>
        <end position="152"/>
    </location>
</feature>
<keyword evidence="1" id="KW-1133">Transmembrane helix</keyword>
<proteinExistence type="predicted"/>
<sequence length="177" mass="19252">MNVRRLAHLTGLVFSGLFAGFLLAVLVLENSLRSSPASVYTQVRHVELDALDKLALATLAPAAAAVLVLAVLAFRTRARERWFALAALLLMAAIFIITASVNVPINNDQLDWSVTTPPADWENQRNRWQLAHLIRTLTALTTFAVLATAMALRPDSRAVDIPSRSGRSRPAVSSRAS</sequence>
<feature type="transmembrane region" description="Helical" evidence="1">
    <location>
        <begin position="54"/>
        <end position="75"/>
    </location>
</feature>
<keyword evidence="1" id="KW-0472">Membrane</keyword>
<dbReference type="InterPro" id="IPR013901">
    <property type="entry name" value="Anthrone_oxy"/>
</dbReference>
<evidence type="ECO:0000256" key="1">
    <source>
        <dbReference type="SAM" id="Phobius"/>
    </source>
</evidence>
<comment type="caution">
    <text evidence="2">The sequence shown here is derived from an EMBL/GenBank/DDBJ whole genome shotgun (WGS) entry which is preliminary data.</text>
</comment>
<gene>
    <name evidence="2" type="ORF">ACH4F9_06245</name>
</gene>
<reference evidence="2 3" key="1">
    <citation type="submission" date="2024-10" db="EMBL/GenBank/DDBJ databases">
        <title>The Natural Products Discovery Center: Release of the First 8490 Sequenced Strains for Exploring Actinobacteria Biosynthetic Diversity.</title>
        <authorList>
            <person name="Kalkreuter E."/>
            <person name="Kautsar S.A."/>
            <person name="Yang D."/>
            <person name="Bader C.D."/>
            <person name="Teijaro C.N."/>
            <person name="Fluegel L."/>
            <person name="Davis C.M."/>
            <person name="Simpson J.R."/>
            <person name="Lauterbach L."/>
            <person name="Steele A.D."/>
            <person name="Gui C."/>
            <person name="Meng S."/>
            <person name="Li G."/>
            <person name="Viehrig K."/>
            <person name="Ye F."/>
            <person name="Su P."/>
            <person name="Kiefer A.F."/>
            <person name="Nichols A."/>
            <person name="Cepeda A.J."/>
            <person name="Yan W."/>
            <person name="Fan B."/>
            <person name="Jiang Y."/>
            <person name="Adhikari A."/>
            <person name="Zheng C.-J."/>
            <person name="Schuster L."/>
            <person name="Cowan T.M."/>
            <person name="Smanski M.J."/>
            <person name="Chevrette M.G."/>
            <person name="De Carvalho L.P.S."/>
            <person name="Shen B."/>
        </authorList>
    </citation>
    <scope>NUCLEOTIDE SEQUENCE [LARGE SCALE GENOMIC DNA]</scope>
    <source>
        <strain evidence="2 3">NPDC017990</strain>
    </source>
</reference>
<accession>A0ABW7QK18</accession>
<organism evidence="2 3">
    <name type="scientific">Streptomyces longisporoflavus</name>
    <dbReference type="NCBI Taxonomy" id="28044"/>
    <lineage>
        <taxon>Bacteria</taxon>
        <taxon>Bacillati</taxon>
        <taxon>Actinomycetota</taxon>
        <taxon>Actinomycetes</taxon>
        <taxon>Kitasatosporales</taxon>
        <taxon>Streptomycetaceae</taxon>
        <taxon>Streptomyces</taxon>
    </lineage>
</organism>
<name>A0ABW7QK18_9ACTN</name>
<evidence type="ECO:0000313" key="2">
    <source>
        <dbReference type="EMBL" id="MFH8544599.1"/>
    </source>
</evidence>
<feature type="transmembrane region" description="Helical" evidence="1">
    <location>
        <begin position="7"/>
        <end position="28"/>
    </location>
</feature>
<keyword evidence="1" id="KW-0812">Transmembrane</keyword>
<dbReference type="Pfam" id="PF08592">
    <property type="entry name" value="Anthrone_oxy"/>
    <property type="match status" value="1"/>
</dbReference>
<keyword evidence="3" id="KW-1185">Reference proteome</keyword>
<protein>
    <submittedName>
        <fullName evidence="2">Anthrone oxygenase family protein</fullName>
    </submittedName>
</protein>
<dbReference type="RefSeq" id="WP_397708516.1">
    <property type="nucleotide sequence ID" value="NZ_JBIRGN010000001.1"/>
</dbReference>